<dbReference type="Proteomes" id="UP000003327">
    <property type="component" value="Unassembled WGS sequence"/>
</dbReference>
<dbReference type="EMBL" id="ACVA01000066">
    <property type="protein sequence ID" value="EEX17476.1"/>
    <property type="molecule type" value="Genomic_DNA"/>
</dbReference>
<proteinExistence type="predicted"/>
<dbReference type="STRING" id="649761.HMPREF0973_02618"/>
<name>C9MSJ9_9BACT</name>
<keyword evidence="2" id="KW-1185">Reference proteome</keyword>
<gene>
    <name evidence="1" type="ORF">HMPREF0973_02618</name>
</gene>
<evidence type="ECO:0000313" key="1">
    <source>
        <dbReference type="EMBL" id="EEX17476.1"/>
    </source>
</evidence>
<sequence length="54" mass="6142">MLFIPSSSLEEGIDCIKLTFSQSFLTLNTQIKGRLHNFLSSVYSVFKMNLVTNK</sequence>
<protein>
    <submittedName>
        <fullName evidence="1">Uncharacterized protein</fullName>
    </submittedName>
</protein>
<organism evidence="1 2">
    <name type="scientific">Prevotella veroralis F0319</name>
    <dbReference type="NCBI Taxonomy" id="649761"/>
    <lineage>
        <taxon>Bacteria</taxon>
        <taxon>Pseudomonadati</taxon>
        <taxon>Bacteroidota</taxon>
        <taxon>Bacteroidia</taxon>
        <taxon>Bacteroidales</taxon>
        <taxon>Prevotellaceae</taxon>
        <taxon>Prevotella</taxon>
    </lineage>
</organism>
<evidence type="ECO:0000313" key="2">
    <source>
        <dbReference type="Proteomes" id="UP000003327"/>
    </source>
</evidence>
<dbReference type="HOGENOM" id="CLU_3046700_0_0_10"/>
<dbReference type="AlphaFoldDB" id="C9MSJ9"/>
<comment type="caution">
    <text evidence="1">The sequence shown here is derived from an EMBL/GenBank/DDBJ whole genome shotgun (WGS) entry which is preliminary data.</text>
</comment>
<accession>C9MSJ9</accession>
<reference evidence="1 2" key="1">
    <citation type="submission" date="2009-09" db="EMBL/GenBank/DDBJ databases">
        <authorList>
            <person name="Weinstock G."/>
            <person name="Sodergren E."/>
            <person name="Clifton S."/>
            <person name="Fulton L."/>
            <person name="Fulton B."/>
            <person name="Courtney L."/>
            <person name="Fronick C."/>
            <person name="Harrison M."/>
            <person name="Strong C."/>
            <person name="Farmer C."/>
            <person name="Delahaunty K."/>
            <person name="Markovic C."/>
            <person name="Hall O."/>
            <person name="Minx P."/>
            <person name="Tomlinson C."/>
            <person name="Mitreva M."/>
            <person name="Nelson J."/>
            <person name="Hou S."/>
            <person name="Wollam A."/>
            <person name="Pepin K.H."/>
            <person name="Johnson M."/>
            <person name="Bhonagiri V."/>
            <person name="Nash W.E."/>
            <person name="Warren W."/>
            <person name="Chinwalla A."/>
            <person name="Mardis E.R."/>
            <person name="Wilson R.K."/>
        </authorList>
    </citation>
    <scope>NUCLEOTIDE SEQUENCE [LARGE SCALE GENOMIC DNA]</scope>
    <source>
        <strain evidence="1 2">F0319</strain>
    </source>
</reference>